<dbReference type="AlphaFoldDB" id="A0A2P2LGD8"/>
<reference evidence="1" key="1">
    <citation type="submission" date="2018-02" db="EMBL/GenBank/DDBJ databases">
        <title>Rhizophora mucronata_Transcriptome.</title>
        <authorList>
            <person name="Meera S.P."/>
            <person name="Sreeshan A."/>
            <person name="Augustine A."/>
        </authorList>
    </citation>
    <scope>NUCLEOTIDE SEQUENCE</scope>
    <source>
        <tissue evidence="1">Leaf</tissue>
    </source>
</reference>
<accession>A0A2P2LGD8</accession>
<sequence length="123" mass="13343">MGTCLESFIQSPTLADFLSGDPCEARRGTVLSGISFTRSKFSDVTENRPLICTRLAFDLSSKESLNPPEDLMGADKLFAEARFGSIKGPLRLGTFRISRVAFSFAGWFSISNLSEVRPLSGAA</sequence>
<name>A0A2P2LGD8_RHIMU</name>
<protein>
    <submittedName>
        <fullName evidence="1">Uncharacterized protein MANES_02G003400</fullName>
    </submittedName>
</protein>
<evidence type="ECO:0000313" key="1">
    <source>
        <dbReference type="EMBL" id="MBX17033.1"/>
    </source>
</evidence>
<dbReference type="EMBL" id="GGEC01036549">
    <property type="protein sequence ID" value="MBX17033.1"/>
    <property type="molecule type" value="Transcribed_RNA"/>
</dbReference>
<proteinExistence type="predicted"/>
<organism evidence="1">
    <name type="scientific">Rhizophora mucronata</name>
    <name type="common">Asiatic mangrove</name>
    <dbReference type="NCBI Taxonomy" id="61149"/>
    <lineage>
        <taxon>Eukaryota</taxon>
        <taxon>Viridiplantae</taxon>
        <taxon>Streptophyta</taxon>
        <taxon>Embryophyta</taxon>
        <taxon>Tracheophyta</taxon>
        <taxon>Spermatophyta</taxon>
        <taxon>Magnoliopsida</taxon>
        <taxon>eudicotyledons</taxon>
        <taxon>Gunneridae</taxon>
        <taxon>Pentapetalae</taxon>
        <taxon>rosids</taxon>
        <taxon>fabids</taxon>
        <taxon>Malpighiales</taxon>
        <taxon>Rhizophoraceae</taxon>
        <taxon>Rhizophora</taxon>
    </lineage>
</organism>